<dbReference type="AlphaFoldDB" id="A0A3P6CMD5"/>
<accession>A0A3P6CMD5</accession>
<protein>
    <recommendedName>
        <fullName evidence="4">OPA3-like protein</fullName>
    </recommendedName>
</protein>
<gene>
    <name evidence="3" type="ORF">BOLC4T24983H</name>
</gene>
<dbReference type="PANTHER" id="PTHR12499">
    <property type="entry name" value="OPTIC ATROPHY 3 PROTEIN OPA3"/>
    <property type="match status" value="1"/>
</dbReference>
<evidence type="ECO:0000256" key="2">
    <source>
        <dbReference type="SAM" id="Phobius"/>
    </source>
</evidence>
<dbReference type="EMBL" id="LR031873">
    <property type="protein sequence ID" value="VDD09532.1"/>
    <property type="molecule type" value="Genomic_DNA"/>
</dbReference>
<sequence>MSSKSSNSRTLLQQGMVFPLVKLGSLALRTICKPIANRLKKQAGINPGFRQFIVNIAQANHRFTTKLQRQASGRVTDAIIRPLNEERAVQAAADLLGEIFAFTIAFFFLMYTNFFFLNCSRKIVAGAALVYEVQRNARGEARKEEKRQEELQEFRLRHKKMESEVEAMNQRISMISEALSKQRALAAQELSKQRKPAEDVSKPRGLAWLYSFVYCGSAPEKES</sequence>
<evidence type="ECO:0000256" key="1">
    <source>
        <dbReference type="SAM" id="Coils"/>
    </source>
</evidence>
<keyword evidence="2" id="KW-0812">Transmembrane</keyword>
<keyword evidence="2" id="KW-0472">Membrane</keyword>
<organism evidence="3">
    <name type="scientific">Brassica oleracea</name>
    <name type="common">Wild cabbage</name>
    <dbReference type="NCBI Taxonomy" id="3712"/>
    <lineage>
        <taxon>Eukaryota</taxon>
        <taxon>Viridiplantae</taxon>
        <taxon>Streptophyta</taxon>
        <taxon>Embryophyta</taxon>
        <taxon>Tracheophyta</taxon>
        <taxon>Spermatophyta</taxon>
        <taxon>Magnoliopsida</taxon>
        <taxon>eudicotyledons</taxon>
        <taxon>Gunneridae</taxon>
        <taxon>Pentapetalae</taxon>
        <taxon>rosids</taxon>
        <taxon>malvids</taxon>
        <taxon>Brassicales</taxon>
        <taxon>Brassicaceae</taxon>
        <taxon>Brassiceae</taxon>
        <taxon>Brassica</taxon>
    </lineage>
</organism>
<dbReference type="GO" id="GO:0019216">
    <property type="term" value="P:regulation of lipid metabolic process"/>
    <property type="evidence" value="ECO:0007669"/>
    <property type="project" value="TreeGrafter"/>
</dbReference>
<dbReference type="InterPro" id="IPR010754">
    <property type="entry name" value="OPA3-like"/>
</dbReference>
<keyword evidence="1" id="KW-0175">Coiled coil</keyword>
<dbReference type="Pfam" id="PF07047">
    <property type="entry name" value="OPA3"/>
    <property type="match status" value="1"/>
</dbReference>
<feature type="coiled-coil region" evidence="1">
    <location>
        <begin position="144"/>
        <end position="178"/>
    </location>
</feature>
<evidence type="ECO:0008006" key="4">
    <source>
        <dbReference type="Google" id="ProtNLM"/>
    </source>
</evidence>
<proteinExistence type="predicted"/>
<reference evidence="3" key="1">
    <citation type="submission" date="2018-11" db="EMBL/GenBank/DDBJ databases">
        <authorList>
            <consortium name="Genoscope - CEA"/>
            <person name="William W."/>
        </authorList>
    </citation>
    <scope>NUCLEOTIDE SEQUENCE</scope>
</reference>
<evidence type="ECO:0000313" key="3">
    <source>
        <dbReference type="EMBL" id="VDD09532.1"/>
    </source>
</evidence>
<dbReference type="GO" id="GO:0005739">
    <property type="term" value="C:mitochondrion"/>
    <property type="evidence" value="ECO:0007669"/>
    <property type="project" value="TreeGrafter"/>
</dbReference>
<dbReference type="PANTHER" id="PTHR12499:SF24">
    <property type="entry name" value="OPTIC ATROPHY 3 PROTEIN (OPA3)"/>
    <property type="match status" value="1"/>
</dbReference>
<keyword evidence="2" id="KW-1133">Transmembrane helix</keyword>
<feature type="transmembrane region" description="Helical" evidence="2">
    <location>
        <begin position="95"/>
        <end position="117"/>
    </location>
</feature>
<name>A0A3P6CMD5_BRAOL</name>